<dbReference type="FunFam" id="3.30.420.40:FF:000052">
    <property type="entry name" value="Ectonucleoside triphosphate diphosphohydrolase 5"/>
    <property type="match status" value="1"/>
</dbReference>
<feature type="active site" description="Proton acceptor" evidence="4">
    <location>
        <position position="197"/>
    </location>
</feature>
<accession>A0A6M2DF99</accession>
<dbReference type="PANTHER" id="PTHR11782">
    <property type="entry name" value="ADENOSINE/GUANOSINE DIPHOSPHATASE"/>
    <property type="match status" value="1"/>
</dbReference>
<evidence type="ECO:0000256" key="1">
    <source>
        <dbReference type="ARBA" id="ARBA00009283"/>
    </source>
</evidence>
<feature type="region of interest" description="Disordered" evidence="6">
    <location>
        <begin position="1"/>
        <end position="24"/>
    </location>
</feature>
<name>A0A6M2DF99_XENCH</name>
<keyword evidence="7" id="KW-0472">Membrane</keyword>
<dbReference type="EMBL" id="GIIL01001239">
    <property type="protein sequence ID" value="NOV44965.1"/>
    <property type="molecule type" value="Transcribed_RNA"/>
</dbReference>
<evidence type="ECO:0000256" key="7">
    <source>
        <dbReference type="SAM" id="Phobius"/>
    </source>
</evidence>
<keyword evidence="5" id="KW-0547">Nucleotide-binding</keyword>
<dbReference type="GO" id="GO:0017110">
    <property type="term" value="F:nucleoside diphosphate phosphatase activity"/>
    <property type="evidence" value="ECO:0007669"/>
    <property type="project" value="UniProtKB-EC"/>
</dbReference>
<evidence type="ECO:0000256" key="2">
    <source>
        <dbReference type="ARBA" id="ARBA00022801"/>
    </source>
</evidence>
<keyword evidence="7" id="KW-0812">Transmembrane</keyword>
<dbReference type="EC" id="3.6.1.6" evidence="3"/>
<dbReference type="InterPro" id="IPR000407">
    <property type="entry name" value="GDA1_CD39_NTPase"/>
</dbReference>
<dbReference type="CDD" id="cd24046">
    <property type="entry name" value="ASKHA_NBD_NTPDase5-like"/>
    <property type="match status" value="1"/>
</dbReference>
<evidence type="ECO:0000256" key="4">
    <source>
        <dbReference type="PIRSR" id="PIRSR600407-1"/>
    </source>
</evidence>
<keyword evidence="7" id="KW-1133">Transmembrane helix</keyword>
<dbReference type="Pfam" id="PF01150">
    <property type="entry name" value="GDA1_CD39"/>
    <property type="match status" value="1"/>
</dbReference>
<evidence type="ECO:0000313" key="8">
    <source>
        <dbReference type="EMBL" id="NOV44965.1"/>
    </source>
</evidence>
<keyword evidence="2" id="KW-0378">Hydrolase</keyword>
<reference evidence="8" key="1">
    <citation type="submission" date="2020-03" db="EMBL/GenBank/DDBJ databases">
        <title>Transcriptomic Profiling of the Digestive Tract of the Rat Flea, Xenopsylla cheopis, Following Blood Feeding and Infection with Yersinia pestis.</title>
        <authorList>
            <person name="Bland D.M."/>
            <person name="Martens C.A."/>
            <person name="Virtaneva K."/>
            <person name="Kanakabandi K."/>
            <person name="Long D."/>
            <person name="Rosenke R."/>
            <person name="Saturday G.A."/>
            <person name="Hoyt F.H."/>
            <person name="Bruno D.P."/>
            <person name="Ribeiro J.M.C."/>
            <person name="Hinnebusch J."/>
        </authorList>
    </citation>
    <scope>NUCLEOTIDE SEQUENCE</scope>
</reference>
<dbReference type="GO" id="GO:0005524">
    <property type="term" value="F:ATP binding"/>
    <property type="evidence" value="ECO:0007669"/>
    <property type="project" value="UniProtKB-KW"/>
</dbReference>
<evidence type="ECO:0000256" key="5">
    <source>
        <dbReference type="PIRSR" id="PIRSR600407-2"/>
    </source>
</evidence>
<comment type="similarity">
    <text evidence="1">Belongs to the GDA1/CD39 NTPase family.</text>
</comment>
<feature type="binding site" evidence="5">
    <location>
        <begin position="224"/>
        <end position="228"/>
    </location>
    <ligand>
        <name>ATP</name>
        <dbReference type="ChEBI" id="CHEBI:30616"/>
    </ligand>
</feature>
<protein>
    <recommendedName>
        <fullName evidence="3">nucleoside diphosphate phosphatase</fullName>
        <ecNumber evidence="3">3.6.1.6</ecNumber>
    </recommendedName>
</protein>
<organism evidence="8">
    <name type="scientific">Xenopsylla cheopis</name>
    <name type="common">Oriental rat flea</name>
    <name type="synonym">Pulex cheopis</name>
    <dbReference type="NCBI Taxonomy" id="163159"/>
    <lineage>
        <taxon>Eukaryota</taxon>
        <taxon>Metazoa</taxon>
        <taxon>Ecdysozoa</taxon>
        <taxon>Arthropoda</taxon>
        <taxon>Hexapoda</taxon>
        <taxon>Insecta</taxon>
        <taxon>Pterygota</taxon>
        <taxon>Neoptera</taxon>
        <taxon>Endopterygota</taxon>
        <taxon>Siphonaptera</taxon>
        <taxon>Pulicidae</taxon>
        <taxon>Xenopsyllinae</taxon>
        <taxon>Xenopsylla</taxon>
    </lineage>
</organism>
<dbReference type="Gene3D" id="3.30.420.40">
    <property type="match status" value="1"/>
</dbReference>
<feature type="compositionally biased region" description="Polar residues" evidence="6">
    <location>
        <begin position="15"/>
        <end position="24"/>
    </location>
</feature>
<evidence type="ECO:0000256" key="6">
    <source>
        <dbReference type="SAM" id="MobiDB-lite"/>
    </source>
</evidence>
<dbReference type="Gene3D" id="3.30.420.150">
    <property type="entry name" value="Exopolyphosphatase. Domain 2"/>
    <property type="match status" value="1"/>
</dbReference>
<dbReference type="PANTHER" id="PTHR11782:SF127">
    <property type="entry name" value="NTPASE, ISOFORM F"/>
    <property type="match status" value="1"/>
</dbReference>
<feature type="compositionally biased region" description="Basic and acidic residues" evidence="6">
    <location>
        <begin position="1"/>
        <end position="14"/>
    </location>
</feature>
<proteinExistence type="inferred from homology"/>
<sequence>MAVRQRKLEQKHDQNNQYSFSTTTSSSRPKIQRQFFVIVFMVFIVILYFGYSTKTLHPLVDNFAQKFGKTPPVFAVVIDAGSTGSRVLAYRFHRGFLDGRLILDDELFKQSKPGLSSFADNPSKGAQTIENLLQLAKEVIPTSYYSKTPVMVRATAGLRLLKPEQAENILNSVREVINKSGFLVYDDAVEIMDGTDEGIMSWFTVNYLLGHLNGDTVAALDLGGGSNQVTFAPPLSHLEKGTYGSHLMTVPSFKGNITVFTHSYLGLGLKAARYAVFTKNNGDSKSLSSPCINPIIKSKPWVYGNIEYSISGTTLESNKLEVDWPKCRKLLADTLLPLVDPKPTGLEVQDIAAFSYFFDRTTGAGLIDPFLGGEVTVGEIEKTAKVVCKTANTDQPFMCFDLTFISVLLKDGFGLKPESNLKLLKKIDNHEISWALGCAYNMLNKQ</sequence>
<dbReference type="AlphaFoldDB" id="A0A6M2DF99"/>
<keyword evidence="5" id="KW-0067">ATP-binding</keyword>
<feature type="transmembrane region" description="Helical" evidence="7">
    <location>
        <begin position="35"/>
        <end position="51"/>
    </location>
</feature>
<evidence type="ECO:0000256" key="3">
    <source>
        <dbReference type="ARBA" id="ARBA00038863"/>
    </source>
</evidence>